<dbReference type="AlphaFoldDB" id="A0A251SDT6"/>
<name>A0A251SDT6_HELAN</name>
<reference evidence="1 3" key="1">
    <citation type="journal article" date="2017" name="Nature">
        <title>The sunflower genome provides insights into oil metabolism, flowering and Asterid evolution.</title>
        <authorList>
            <person name="Badouin H."/>
            <person name="Gouzy J."/>
            <person name="Grassa C.J."/>
            <person name="Murat F."/>
            <person name="Staton S.E."/>
            <person name="Cottret L."/>
            <person name="Lelandais-Briere C."/>
            <person name="Owens G.L."/>
            <person name="Carrere S."/>
            <person name="Mayjonade B."/>
            <person name="Legrand L."/>
            <person name="Gill N."/>
            <person name="Kane N.C."/>
            <person name="Bowers J.E."/>
            <person name="Hubner S."/>
            <person name="Bellec A."/>
            <person name="Berard A."/>
            <person name="Berges H."/>
            <person name="Blanchet N."/>
            <person name="Boniface M.C."/>
            <person name="Brunel D."/>
            <person name="Catrice O."/>
            <person name="Chaidir N."/>
            <person name="Claudel C."/>
            <person name="Donnadieu C."/>
            <person name="Faraut T."/>
            <person name="Fievet G."/>
            <person name="Helmstetter N."/>
            <person name="King M."/>
            <person name="Knapp S.J."/>
            <person name="Lai Z."/>
            <person name="Le Paslier M.C."/>
            <person name="Lippi Y."/>
            <person name="Lorenzon L."/>
            <person name="Mandel J.R."/>
            <person name="Marage G."/>
            <person name="Marchand G."/>
            <person name="Marquand E."/>
            <person name="Bret-Mestries E."/>
            <person name="Morien E."/>
            <person name="Nambeesan S."/>
            <person name="Nguyen T."/>
            <person name="Pegot-Espagnet P."/>
            <person name="Pouilly N."/>
            <person name="Raftis F."/>
            <person name="Sallet E."/>
            <person name="Schiex T."/>
            <person name="Thomas J."/>
            <person name="Vandecasteele C."/>
            <person name="Vares D."/>
            <person name="Vear F."/>
            <person name="Vautrin S."/>
            <person name="Crespi M."/>
            <person name="Mangin B."/>
            <person name="Burke J.M."/>
            <person name="Salse J."/>
            <person name="Munos S."/>
            <person name="Vincourt P."/>
            <person name="Rieseberg L.H."/>
            <person name="Langlade N.B."/>
        </authorList>
    </citation>
    <scope>NUCLEOTIDE SEQUENCE [LARGE SCALE GENOMIC DNA]</scope>
    <source>
        <strain evidence="3">cv. SF193</strain>
        <tissue evidence="1">Leaves</tissue>
    </source>
</reference>
<sequence length="63" mass="7052">MMPKKLKQVNQAYDVDEQFVLTVYTIKGGGGEELNQGNLASYEPQDAHEYFISMLDGIQGGQR</sequence>
<dbReference type="Proteomes" id="UP000215914">
    <property type="component" value="Chromosome 14"/>
</dbReference>
<dbReference type="Gramene" id="mRNA:HanXRQr2_Chr14g0623601">
    <property type="protein sequence ID" value="mRNA:HanXRQr2_Chr14g0623601"/>
    <property type="gene ID" value="HanXRQr2_Chr14g0623601"/>
</dbReference>
<evidence type="ECO:0000313" key="3">
    <source>
        <dbReference type="Proteomes" id="UP000215914"/>
    </source>
</evidence>
<keyword evidence="3" id="KW-1185">Reference proteome</keyword>
<reference evidence="2" key="2">
    <citation type="submission" date="2017-02" db="EMBL/GenBank/DDBJ databases">
        <title>Sunflower complete genome.</title>
        <authorList>
            <person name="Langlade N."/>
            <person name="Munos S."/>
        </authorList>
    </citation>
    <scope>NUCLEOTIDE SEQUENCE [LARGE SCALE GENOMIC DNA]</scope>
    <source>
        <tissue evidence="2">Leaves</tissue>
    </source>
</reference>
<dbReference type="InParanoid" id="A0A251SDT6"/>
<proteinExistence type="predicted"/>
<organism evidence="2 3">
    <name type="scientific">Helianthus annuus</name>
    <name type="common">Common sunflower</name>
    <dbReference type="NCBI Taxonomy" id="4232"/>
    <lineage>
        <taxon>Eukaryota</taxon>
        <taxon>Viridiplantae</taxon>
        <taxon>Streptophyta</taxon>
        <taxon>Embryophyta</taxon>
        <taxon>Tracheophyta</taxon>
        <taxon>Spermatophyta</taxon>
        <taxon>Magnoliopsida</taxon>
        <taxon>eudicotyledons</taxon>
        <taxon>Gunneridae</taxon>
        <taxon>Pentapetalae</taxon>
        <taxon>asterids</taxon>
        <taxon>campanulids</taxon>
        <taxon>Asterales</taxon>
        <taxon>Asteraceae</taxon>
        <taxon>Asteroideae</taxon>
        <taxon>Heliantheae alliance</taxon>
        <taxon>Heliantheae</taxon>
        <taxon>Helianthus</taxon>
    </lineage>
</organism>
<gene>
    <name evidence="2" type="ORF">HannXRQ_Chr14g0429941</name>
    <name evidence="1" type="ORF">HanXRQr2_Chr14g0623601</name>
</gene>
<reference evidence="1" key="3">
    <citation type="submission" date="2020-06" db="EMBL/GenBank/DDBJ databases">
        <title>Helianthus annuus Genome sequencing and assembly Release 2.</title>
        <authorList>
            <person name="Gouzy J."/>
            <person name="Langlade N."/>
            <person name="Munos S."/>
        </authorList>
    </citation>
    <scope>NUCLEOTIDE SEQUENCE</scope>
    <source>
        <tissue evidence="1">Leaves</tissue>
    </source>
</reference>
<evidence type="ECO:0000313" key="1">
    <source>
        <dbReference type="EMBL" id="KAF5767375.1"/>
    </source>
</evidence>
<accession>A0A251SDT6</accession>
<dbReference type="EMBL" id="CM007903">
    <property type="protein sequence ID" value="OTF97019.1"/>
    <property type="molecule type" value="Genomic_DNA"/>
</dbReference>
<dbReference type="EMBL" id="MNCJ02000329">
    <property type="protein sequence ID" value="KAF5767375.1"/>
    <property type="molecule type" value="Genomic_DNA"/>
</dbReference>
<evidence type="ECO:0000313" key="2">
    <source>
        <dbReference type="EMBL" id="OTF97019.1"/>
    </source>
</evidence>
<protein>
    <submittedName>
        <fullName evidence="2">Uncharacterized protein</fullName>
    </submittedName>
</protein>